<accession>A0A0F9MS64</accession>
<dbReference type="Pfam" id="PF13592">
    <property type="entry name" value="HTH_33"/>
    <property type="match status" value="1"/>
</dbReference>
<dbReference type="InterPro" id="IPR009057">
    <property type="entry name" value="Homeodomain-like_sf"/>
</dbReference>
<dbReference type="InterPro" id="IPR047655">
    <property type="entry name" value="Transpos_IS630-like"/>
</dbReference>
<evidence type="ECO:0000259" key="1">
    <source>
        <dbReference type="Pfam" id="PF13592"/>
    </source>
</evidence>
<sequence>MRPKGTAAELERRRRQAIALLQEGETQVAVAKALGTSEASVSRWREAYEHDGETALAAKPHPGKPSRLTAAQRRRLAKLLLQGARKHGYSTELWTLARVAELIAMKFGVEYHPGHVWYVLRGMGWSSQKPERRARERDEQAVATWRRRHWPRIKTRPKKRP</sequence>
<protein>
    <recommendedName>
        <fullName evidence="1">Winged helix-turn helix domain-containing protein</fullName>
    </recommendedName>
</protein>
<proteinExistence type="predicted"/>
<dbReference type="Pfam" id="PF13551">
    <property type="entry name" value="HTH_29"/>
    <property type="match status" value="1"/>
</dbReference>
<reference evidence="2" key="1">
    <citation type="journal article" date="2015" name="Nature">
        <title>Complex archaea that bridge the gap between prokaryotes and eukaryotes.</title>
        <authorList>
            <person name="Spang A."/>
            <person name="Saw J.H."/>
            <person name="Jorgensen S.L."/>
            <person name="Zaremba-Niedzwiedzka K."/>
            <person name="Martijn J."/>
            <person name="Lind A.E."/>
            <person name="van Eijk R."/>
            <person name="Schleper C."/>
            <person name="Guy L."/>
            <person name="Ettema T.J."/>
        </authorList>
    </citation>
    <scope>NUCLEOTIDE SEQUENCE</scope>
</reference>
<gene>
    <name evidence="2" type="ORF">LCGC14_1055310</name>
</gene>
<dbReference type="NCBIfam" id="NF033545">
    <property type="entry name" value="transpos_IS630"/>
    <property type="match status" value="1"/>
</dbReference>
<dbReference type="InterPro" id="IPR025959">
    <property type="entry name" value="Winged_HTH_dom"/>
</dbReference>
<feature type="domain" description="Winged helix-turn helix" evidence="1">
    <location>
        <begin position="92"/>
        <end position="147"/>
    </location>
</feature>
<name>A0A0F9MS64_9ZZZZ</name>
<dbReference type="SUPFAM" id="SSF46689">
    <property type="entry name" value="Homeodomain-like"/>
    <property type="match status" value="1"/>
</dbReference>
<dbReference type="EMBL" id="LAZR01004439">
    <property type="protein sequence ID" value="KKN08574.1"/>
    <property type="molecule type" value="Genomic_DNA"/>
</dbReference>
<comment type="caution">
    <text evidence="2">The sequence shown here is derived from an EMBL/GenBank/DDBJ whole genome shotgun (WGS) entry which is preliminary data.</text>
</comment>
<dbReference type="AlphaFoldDB" id="A0A0F9MS64"/>
<organism evidence="2">
    <name type="scientific">marine sediment metagenome</name>
    <dbReference type="NCBI Taxonomy" id="412755"/>
    <lineage>
        <taxon>unclassified sequences</taxon>
        <taxon>metagenomes</taxon>
        <taxon>ecological metagenomes</taxon>
    </lineage>
</organism>
<evidence type="ECO:0000313" key="2">
    <source>
        <dbReference type="EMBL" id="KKN08574.1"/>
    </source>
</evidence>